<feature type="domain" description="Cupin type-2" evidence="1">
    <location>
        <begin position="54"/>
        <end position="119"/>
    </location>
</feature>
<dbReference type="InterPro" id="IPR014710">
    <property type="entry name" value="RmlC-like_jellyroll"/>
</dbReference>
<dbReference type="PANTHER" id="PTHR38599:SF1">
    <property type="entry name" value="CUPIN DOMAIN PROTEIN (AFU_ORTHOLOGUE AFUA_3G13620)"/>
    <property type="match status" value="1"/>
</dbReference>
<comment type="caution">
    <text evidence="2">The sequence shown here is derived from an EMBL/GenBank/DDBJ whole genome shotgun (WGS) entry which is preliminary data.</text>
</comment>
<dbReference type="Proteomes" id="UP001559025">
    <property type="component" value="Unassembled WGS sequence"/>
</dbReference>
<reference evidence="2 3" key="1">
    <citation type="submission" date="2024-01" db="EMBL/GenBank/DDBJ databases">
        <title>New evidence supports the origin of RcGTA from prophage.</title>
        <authorList>
            <person name="Xu Y."/>
            <person name="Liu B."/>
            <person name="Chen F."/>
        </authorList>
    </citation>
    <scope>NUCLEOTIDE SEQUENCE [LARGE SCALE GENOMIC DNA]</scope>
    <source>
        <strain evidence="2 3">CBW1107-2</strain>
    </source>
</reference>
<evidence type="ECO:0000259" key="1">
    <source>
        <dbReference type="Pfam" id="PF07883"/>
    </source>
</evidence>
<evidence type="ECO:0000313" key="2">
    <source>
        <dbReference type="EMBL" id="MEX4010325.1"/>
    </source>
</evidence>
<dbReference type="Gene3D" id="2.60.120.10">
    <property type="entry name" value="Jelly Rolls"/>
    <property type="match status" value="1"/>
</dbReference>
<gene>
    <name evidence="2" type="ORF">V1479_23685</name>
</gene>
<dbReference type="InterPro" id="IPR011051">
    <property type="entry name" value="RmlC_Cupin_sf"/>
</dbReference>
<proteinExistence type="predicted"/>
<sequence>MHHQSDIKTMIAGLTVGLTRSAQESGMAKLTPIHREVVRGMPIQPEQEIRVLFSTLHPGDVTPYHSHRFPVTVCMLEGTFTLELDGRGPVAIEAGEVFVEPAGINMTGFNKGNVPARMALFYVCAPDAPFIELRIAHVSSPRP</sequence>
<name>A0ABV3X0M9_9HYPH</name>
<dbReference type="RefSeq" id="WP_368805036.1">
    <property type="nucleotide sequence ID" value="NZ_JAZHFV010000011.1"/>
</dbReference>
<dbReference type="EMBL" id="JAZHFV010000011">
    <property type="protein sequence ID" value="MEX4010325.1"/>
    <property type="molecule type" value="Genomic_DNA"/>
</dbReference>
<dbReference type="SUPFAM" id="SSF51182">
    <property type="entry name" value="RmlC-like cupins"/>
    <property type="match status" value="1"/>
</dbReference>
<accession>A0ABV3X0M9</accession>
<protein>
    <submittedName>
        <fullName evidence="2">Cupin domain-containing protein</fullName>
    </submittedName>
</protein>
<organism evidence="2 3">
    <name type="scientific">Neoaquamicrobium sediminum</name>
    <dbReference type="NCBI Taxonomy" id="1849104"/>
    <lineage>
        <taxon>Bacteria</taxon>
        <taxon>Pseudomonadati</taxon>
        <taxon>Pseudomonadota</taxon>
        <taxon>Alphaproteobacteria</taxon>
        <taxon>Hyphomicrobiales</taxon>
        <taxon>Phyllobacteriaceae</taxon>
        <taxon>Neoaquamicrobium</taxon>
    </lineage>
</organism>
<dbReference type="Pfam" id="PF07883">
    <property type="entry name" value="Cupin_2"/>
    <property type="match status" value="1"/>
</dbReference>
<dbReference type="PANTHER" id="PTHR38599">
    <property type="entry name" value="CUPIN DOMAIN PROTEIN (AFU_ORTHOLOGUE AFUA_3G13620)"/>
    <property type="match status" value="1"/>
</dbReference>
<evidence type="ECO:0000313" key="3">
    <source>
        <dbReference type="Proteomes" id="UP001559025"/>
    </source>
</evidence>
<keyword evidence="3" id="KW-1185">Reference proteome</keyword>
<dbReference type="InterPro" id="IPR013096">
    <property type="entry name" value="Cupin_2"/>
</dbReference>